<dbReference type="GO" id="GO:1901135">
    <property type="term" value="P:carbohydrate derivative metabolic process"/>
    <property type="evidence" value="ECO:0007669"/>
    <property type="project" value="UniProtKB-ARBA"/>
</dbReference>
<keyword evidence="2" id="KW-1185">Reference proteome</keyword>
<evidence type="ECO:0000313" key="2">
    <source>
        <dbReference type="Proteomes" id="UP000509761"/>
    </source>
</evidence>
<dbReference type="PANTHER" id="PTHR12526:SF635">
    <property type="entry name" value="GLYCOSYL TRANSFERASE GROUP 1"/>
    <property type="match status" value="1"/>
</dbReference>
<name>A0A1G8HKA0_9GAMM</name>
<dbReference type="EMBL" id="CP054580">
    <property type="protein sequence ID" value="QKS22706.1"/>
    <property type="molecule type" value="Genomic_DNA"/>
</dbReference>
<keyword evidence="1" id="KW-0808">Transferase</keyword>
<gene>
    <name evidence="1" type="ORF">FX987_00457</name>
</gene>
<dbReference type="RefSeq" id="WP_089690598.1">
    <property type="nucleotide sequence ID" value="NZ_CP054580.1"/>
</dbReference>
<accession>A0A1G8HKA0</accession>
<dbReference type="AlphaFoldDB" id="A0A1G8HKA0"/>
<sequence>MKLLVTANHTPFIAGGANYHVEGLVAALRRYGHQVECLRLPFHYGETQIERQMMFAEQLDLTAPNDVLVDRVISLQFPTYGLHHPAHVVWLMHQHRVCYELYDPKQASPALAALKPQVEAFDRRHLSGAKHLFANSPRVAERLHYYNGLMAEPLYHPPHQAEHFTCGDDWGYAFYPSRLEPLKRQMLLIEAMANTRTPIKLLLTGEGSQRRQLEELIERLGLGNRVRLLGHISEQEKRTLYAHALAVAFPSFDEDYGYVTLEAMLASKPVITCTDSGGPTAFVEHGVTGWKCEPCPQALAAALDDAYAHRAQAKQMGKQGREAYCAKKISWHQVVTKLVYSE</sequence>
<dbReference type="GeneID" id="69283934"/>
<dbReference type="SUPFAM" id="SSF53756">
    <property type="entry name" value="UDP-Glycosyltransferase/glycogen phosphorylase"/>
    <property type="match status" value="1"/>
</dbReference>
<dbReference type="Gene3D" id="3.40.50.2000">
    <property type="entry name" value="Glycogen Phosphorylase B"/>
    <property type="match status" value="1"/>
</dbReference>
<dbReference type="InterPro" id="IPR001296">
    <property type="entry name" value="Glyco_trans_1"/>
</dbReference>
<evidence type="ECO:0000313" key="1">
    <source>
        <dbReference type="EMBL" id="QKS22706.1"/>
    </source>
</evidence>
<keyword evidence="1" id="KW-0328">Glycosyltransferase</keyword>
<dbReference type="GO" id="GO:0102710">
    <property type="term" value="F:D-inositol-3-phosphate glycosyltransferase activity"/>
    <property type="evidence" value="ECO:0007669"/>
    <property type="project" value="UniProtKB-EC"/>
</dbReference>
<dbReference type="Proteomes" id="UP000509761">
    <property type="component" value="Chromosome"/>
</dbReference>
<reference evidence="1 2" key="1">
    <citation type="submission" date="2019-12" db="EMBL/GenBank/DDBJ databases">
        <title>Genome sequencing and assembly of endphytes of Porphyra tenera.</title>
        <authorList>
            <person name="Park J.M."/>
            <person name="Shin R."/>
            <person name="Jo S.H."/>
        </authorList>
    </citation>
    <scope>NUCLEOTIDE SEQUENCE [LARGE SCALE GENOMIC DNA]</scope>
    <source>
        <strain evidence="1 2">GPM3</strain>
    </source>
</reference>
<organism evidence="1 2">
    <name type="scientific">Vreelandella titanicae</name>
    <dbReference type="NCBI Taxonomy" id="664683"/>
    <lineage>
        <taxon>Bacteria</taxon>
        <taxon>Pseudomonadati</taxon>
        <taxon>Pseudomonadota</taxon>
        <taxon>Gammaproteobacteria</taxon>
        <taxon>Oceanospirillales</taxon>
        <taxon>Halomonadaceae</taxon>
        <taxon>Vreelandella</taxon>
    </lineage>
</organism>
<dbReference type="Pfam" id="PF00534">
    <property type="entry name" value="Glycos_transf_1"/>
    <property type="match status" value="1"/>
</dbReference>
<dbReference type="EC" id="2.4.1.250" evidence="1"/>
<dbReference type="CDD" id="cd03801">
    <property type="entry name" value="GT4_PimA-like"/>
    <property type="match status" value="1"/>
</dbReference>
<proteinExistence type="predicted"/>
<dbReference type="PANTHER" id="PTHR12526">
    <property type="entry name" value="GLYCOSYLTRANSFERASE"/>
    <property type="match status" value="1"/>
</dbReference>
<protein>
    <submittedName>
        <fullName evidence="1">D-inositol 3-phosphate glycosyltransferase</fullName>
        <ecNumber evidence="1">2.4.1.250</ecNumber>
    </submittedName>
</protein>